<sequence>MGKTPSPGKWIKSLLGKKSSKSSLEKGTVKLRSANKEEIVVKVKDTNVSDLPTNLPVLVSSQEVAAATQAVIVPDVVVPEKQPSEELNVNLESGNDTEELKLEEAATKVQAAVRSHQVTSFSTFQ</sequence>
<feature type="region of interest" description="Disordered" evidence="1">
    <location>
        <begin position="1"/>
        <end position="29"/>
    </location>
</feature>
<dbReference type="EMBL" id="LK031995">
    <property type="protein sequence ID" value="CDY09354.1"/>
    <property type="molecule type" value="Genomic_DNA"/>
</dbReference>
<dbReference type="AlphaFoldDB" id="A0A078F8J7"/>
<evidence type="ECO:0000313" key="3">
    <source>
        <dbReference type="Proteomes" id="UP000028999"/>
    </source>
</evidence>
<proteinExistence type="predicted"/>
<dbReference type="PaxDb" id="3708-A0A078F8J7"/>
<keyword evidence="3" id="KW-1185">Reference proteome</keyword>
<reference evidence="2 3" key="1">
    <citation type="journal article" date="2014" name="Science">
        <title>Plant genetics. Early allopolyploid evolution in the post-Neolithic Brassica napus oilseed genome.</title>
        <authorList>
            <person name="Chalhoub B."/>
            <person name="Denoeud F."/>
            <person name="Liu S."/>
            <person name="Parkin I.A."/>
            <person name="Tang H."/>
            <person name="Wang X."/>
            <person name="Chiquet J."/>
            <person name="Belcram H."/>
            <person name="Tong C."/>
            <person name="Samans B."/>
            <person name="Correa M."/>
            <person name="Da Silva C."/>
            <person name="Just J."/>
            <person name="Falentin C."/>
            <person name="Koh C.S."/>
            <person name="Le Clainche I."/>
            <person name="Bernard M."/>
            <person name="Bento P."/>
            <person name="Noel B."/>
            <person name="Labadie K."/>
            <person name="Alberti A."/>
            <person name="Charles M."/>
            <person name="Arnaud D."/>
            <person name="Guo H."/>
            <person name="Daviaud C."/>
            <person name="Alamery S."/>
            <person name="Jabbari K."/>
            <person name="Zhao M."/>
            <person name="Edger P.P."/>
            <person name="Chelaifa H."/>
            <person name="Tack D."/>
            <person name="Lassalle G."/>
            <person name="Mestiri I."/>
            <person name="Schnel N."/>
            <person name="Le Paslier M.C."/>
            <person name="Fan G."/>
            <person name="Renault V."/>
            <person name="Bayer P.E."/>
            <person name="Golicz A.A."/>
            <person name="Manoli S."/>
            <person name="Lee T.H."/>
            <person name="Thi V.H."/>
            <person name="Chalabi S."/>
            <person name="Hu Q."/>
            <person name="Fan C."/>
            <person name="Tollenaere R."/>
            <person name="Lu Y."/>
            <person name="Battail C."/>
            <person name="Shen J."/>
            <person name="Sidebottom C.H."/>
            <person name="Wang X."/>
            <person name="Canaguier A."/>
            <person name="Chauveau A."/>
            <person name="Berard A."/>
            <person name="Deniot G."/>
            <person name="Guan M."/>
            <person name="Liu Z."/>
            <person name="Sun F."/>
            <person name="Lim Y.P."/>
            <person name="Lyons E."/>
            <person name="Town C.D."/>
            <person name="Bancroft I."/>
            <person name="Wang X."/>
            <person name="Meng J."/>
            <person name="Ma J."/>
            <person name="Pires J.C."/>
            <person name="King G.J."/>
            <person name="Brunel D."/>
            <person name="Delourme R."/>
            <person name="Renard M."/>
            <person name="Aury J.M."/>
            <person name="Adams K.L."/>
            <person name="Batley J."/>
            <person name="Snowdon R.J."/>
            <person name="Tost J."/>
            <person name="Edwards D."/>
            <person name="Zhou Y."/>
            <person name="Hua W."/>
            <person name="Sharpe A.G."/>
            <person name="Paterson A.H."/>
            <person name="Guan C."/>
            <person name="Wincker P."/>
        </authorList>
    </citation>
    <scope>NUCLEOTIDE SEQUENCE [LARGE SCALE GENOMIC DNA]</scope>
    <source>
        <strain evidence="3">cv. Darmor-bzh</strain>
    </source>
</reference>
<name>A0A078F8J7_BRANA</name>
<dbReference type="Gramene" id="CDY09354">
    <property type="protein sequence ID" value="CDY09354"/>
    <property type="gene ID" value="GSBRNA2T00030815001"/>
</dbReference>
<evidence type="ECO:0000256" key="1">
    <source>
        <dbReference type="SAM" id="MobiDB-lite"/>
    </source>
</evidence>
<accession>A0A078F8J7</accession>
<dbReference type="Proteomes" id="UP000028999">
    <property type="component" value="Unassembled WGS sequence"/>
</dbReference>
<dbReference type="STRING" id="3708.A0A078F8J7"/>
<protein>
    <submittedName>
        <fullName evidence="2">BnaA02g26560D protein</fullName>
    </submittedName>
</protein>
<gene>
    <name evidence="2" type="primary">BnaA02g26560D</name>
    <name evidence="2" type="ORF">GSBRNA2T00030815001</name>
</gene>
<organism evidence="2 3">
    <name type="scientific">Brassica napus</name>
    <name type="common">Rape</name>
    <dbReference type="NCBI Taxonomy" id="3708"/>
    <lineage>
        <taxon>Eukaryota</taxon>
        <taxon>Viridiplantae</taxon>
        <taxon>Streptophyta</taxon>
        <taxon>Embryophyta</taxon>
        <taxon>Tracheophyta</taxon>
        <taxon>Spermatophyta</taxon>
        <taxon>Magnoliopsida</taxon>
        <taxon>eudicotyledons</taxon>
        <taxon>Gunneridae</taxon>
        <taxon>Pentapetalae</taxon>
        <taxon>rosids</taxon>
        <taxon>malvids</taxon>
        <taxon>Brassicales</taxon>
        <taxon>Brassicaceae</taxon>
        <taxon>Brassiceae</taxon>
        <taxon>Brassica</taxon>
    </lineage>
</organism>
<feature type="compositionally biased region" description="Low complexity" evidence="1">
    <location>
        <begin position="12"/>
        <end position="22"/>
    </location>
</feature>
<evidence type="ECO:0000313" key="2">
    <source>
        <dbReference type="EMBL" id="CDY09354.1"/>
    </source>
</evidence>